<reference evidence="2" key="2">
    <citation type="journal article" date="2018" name="BMC Genomics">
        <title>A manually annotated Actinidia chinensis var. chinensis (kiwifruit) genome highlights the challenges associated with draft genomes and gene prediction in plants.</title>
        <authorList>
            <person name="Pilkington S.M."/>
            <person name="Crowhurst R."/>
            <person name="Hilario E."/>
            <person name="Nardozza S."/>
            <person name="Fraser L."/>
            <person name="Peng Y."/>
            <person name="Gunaseelan K."/>
            <person name="Simpson R."/>
            <person name="Tahir J."/>
            <person name="Deroles S.C."/>
            <person name="Templeton K."/>
            <person name="Luo Z."/>
            <person name="Davy M."/>
            <person name="Cheng C."/>
            <person name="McNeilage M."/>
            <person name="Scaglione D."/>
            <person name="Liu Y."/>
            <person name="Zhang Q."/>
            <person name="Datson P."/>
            <person name="De Silva N."/>
            <person name="Gardiner S.E."/>
            <person name="Bassett H."/>
            <person name="Chagne D."/>
            <person name="McCallum J."/>
            <person name="Dzierzon H."/>
            <person name="Deng C."/>
            <person name="Wang Y.Y."/>
            <person name="Barron L."/>
            <person name="Manako K."/>
            <person name="Bowen J."/>
            <person name="Foster T.M."/>
            <person name="Erridge Z.A."/>
            <person name="Tiffin H."/>
            <person name="Waite C.N."/>
            <person name="Davies K.M."/>
            <person name="Grierson E.P."/>
            <person name="Laing W.A."/>
            <person name="Kirk R."/>
            <person name="Chen X."/>
            <person name="Wood M."/>
            <person name="Montefiori M."/>
            <person name="Brummell D.A."/>
            <person name="Schwinn K.E."/>
            <person name="Catanach A."/>
            <person name="Fullerton C."/>
            <person name="Li D."/>
            <person name="Meiyalaghan S."/>
            <person name="Nieuwenhuizen N."/>
            <person name="Read N."/>
            <person name="Prakash R."/>
            <person name="Hunter D."/>
            <person name="Zhang H."/>
            <person name="McKenzie M."/>
            <person name="Knabel M."/>
            <person name="Harris A."/>
            <person name="Allan A.C."/>
            <person name="Gleave A."/>
            <person name="Chen A."/>
            <person name="Janssen B.J."/>
            <person name="Plunkett B."/>
            <person name="Ampomah-Dwamena C."/>
            <person name="Voogd C."/>
            <person name="Leif D."/>
            <person name="Lafferty D."/>
            <person name="Souleyre E.J.F."/>
            <person name="Varkonyi-Gasic E."/>
            <person name="Gambi F."/>
            <person name="Hanley J."/>
            <person name="Yao J.L."/>
            <person name="Cheung J."/>
            <person name="David K.M."/>
            <person name="Warren B."/>
            <person name="Marsh K."/>
            <person name="Snowden K.C."/>
            <person name="Lin-Wang K."/>
            <person name="Brian L."/>
            <person name="Martinez-Sanchez M."/>
            <person name="Wang M."/>
            <person name="Ileperuma N."/>
            <person name="Macnee N."/>
            <person name="Campin R."/>
            <person name="McAtee P."/>
            <person name="Drummond R.S.M."/>
            <person name="Espley R.V."/>
            <person name="Ireland H.S."/>
            <person name="Wu R."/>
            <person name="Atkinson R.G."/>
            <person name="Karunairetnam S."/>
            <person name="Bulley S."/>
            <person name="Chunkath S."/>
            <person name="Hanley Z."/>
            <person name="Storey R."/>
            <person name="Thrimawithana A.H."/>
            <person name="Thomson S."/>
            <person name="David C."/>
            <person name="Testolin R."/>
            <person name="Huang H."/>
            <person name="Hellens R.P."/>
            <person name="Schaffer R.J."/>
        </authorList>
    </citation>
    <scope>NUCLEOTIDE SEQUENCE [LARGE SCALE GENOMIC DNA]</scope>
    <source>
        <strain evidence="2">cv. Red5</strain>
    </source>
</reference>
<dbReference type="InterPro" id="IPR052147">
    <property type="entry name" value="PP2-like/Lectin"/>
</dbReference>
<dbReference type="OrthoDB" id="2107747at2759"/>
<dbReference type="GO" id="GO:0030246">
    <property type="term" value="F:carbohydrate binding"/>
    <property type="evidence" value="ECO:0007669"/>
    <property type="project" value="InterPro"/>
</dbReference>
<dbReference type="OMA" id="VESDWWK"/>
<gene>
    <name evidence="1" type="ORF">CEY00_Acc30678</name>
</gene>
<dbReference type="STRING" id="1590841.A0A2R6P9I8"/>
<dbReference type="InParanoid" id="A0A2R6P9I8"/>
<dbReference type="PANTHER" id="PTHR48478">
    <property type="entry name" value="LECTIN-LIKE"/>
    <property type="match status" value="1"/>
</dbReference>
<evidence type="ECO:0000313" key="1">
    <source>
        <dbReference type="EMBL" id="PSR87631.1"/>
    </source>
</evidence>
<evidence type="ECO:0000313" key="2">
    <source>
        <dbReference type="Proteomes" id="UP000241394"/>
    </source>
</evidence>
<dbReference type="PANTHER" id="PTHR48478:SF1">
    <property type="entry name" value="LECTIN-LIKE"/>
    <property type="match status" value="1"/>
</dbReference>
<dbReference type="Pfam" id="PF14299">
    <property type="entry name" value="PP2"/>
    <property type="match status" value="1"/>
</dbReference>
<organism evidence="1 2">
    <name type="scientific">Actinidia chinensis var. chinensis</name>
    <name type="common">Chinese soft-hair kiwi</name>
    <dbReference type="NCBI Taxonomy" id="1590841"/>
    <lineage>
        <taxon>Eukaryota</taxon>
        <taxon>Viridiplantae</taxon>
        <taxon>Streptophyta</taxon>
        <taxon>Embryophyta</taxon>
        <taxon>Tracheophyta</taxon>
        <taxon>Spermatophyta</taxon>
        <taxon>Magnoliopsida</taxon>
        <taxon>eudicotyledons</taxon>
        <taxon>Gunneridae</taxon>
        <taxon>Pentapetalae</taxon>
        <taxon>asterids</taxon>
        <taxon>Ericales</taxon>
        <taxon>Actinidiaceae</taxon>
        <taxon>Actinidia</taxon>
    </lineage>
</organism>
<dbReference type="InterPro" id="IPR025886">
    <property type="entry name" value="PP2-like"/>
</dbReference>
<keyword evidence="2" id="KW-1185">Reference proteome</keyword>
<dbReference type="Gramene" id="PSR87631">
    <property type="protein sequence ID" value="PSR87631"/>
    <property type="gene ID" value="CEY00_Acc30678"/>
</dbReference>
<dbReference type="EMBL" id="NKQK01000027">
    <property type="protein sequence ID" value="PSR87631.1"/>
    <property type="molecule type" value="Genomic_DNA"/>
</dbReference>
<accession>A0A2R6P9I8</accession>
<protein>
    <submittedName>
        <fullName evidence="1">Phloem protein 2-like protein</fullName>
    </submittedName>
</protein>
<proteinExistence type="predicted"/>
<comment type="caution">
    <text evidence="1">The sequence shown here is derived from an EMBL/GenBank/DDBJ whole genome shotgun (WGS) entry which is preliminary data.</text>
</comment>
<name>A0A2R6P9I8_ACTCC</name>
<dbReference type="Proteomes" id="UP000241394">
    <property type="component" value="Chromosome LG27"/>
</dbReference>
<sequence>MEQVGGNGYKNPHWNVDSSSLNIPNQYHIPAKAFNIVWGNDDRYWQWIKIKEEESRKIKFEEAAVLLQVNYLAVTGELDLRRYTAGTTYELYYVVKFRADAFGWHSAPVRSRVKVNGAEAVWKNLNLESYRVKPDVWHEVPGGEFTVSSNKGGRLEFGMYEIETNWWKGSMLLAGVQIKPKA</sequence>
<dbReference type="AlphaFoldDB" id="A0A2R6P9I8"/>
<reference evidence="1 2" key="1">
    <citation type="submission" date="2017-07" db="EMBL/GenBank/DDBJ databases">
        <title>An improved, manually edited Actinidia chinensis var. chinensis (kiwifruit) genome highlights the challenges associated with draft genomes and gene prediction in plants.</title>
        <authorList>
            <person name="Pilkington S."/>
            <person name="Crowhurst R."/>
            <person name="Hilario E."/>
            <person name="Nardozza S."/>
            <person name="Fraser L."/>
            <person name="Peng Y."/>
            <person name="Gunaseelan K."/>
            <person name="Simpson R."/>
            <person name="Tahir J."/>
            <person name="Deroles S."/>
            <person name="Templeton K."/>
            <person name="Luo Z."/>
            <person name="Davy M."/>
            <person name="Cheng C."/>
            <person name="Mcneilage M."/>
            <person name="Scaglione D."/>
            <person name="Liu Y."/>
            <person name="Zhang Q."/>
            <person name="Datson P."/>
            <person name="De Silva N."/>
            <person name="Gardiner S."/>
            <person name="Bassett H."/>
            <person name="Chagne D."/>
            <person name="Mccallum J."/>
            <person name="Dzierzon H."/>
            <person name="Deng C."/>
            <person name="Wang Y.-Y."/>
            <person name="Barron N."/>
            <person name="Manako K."/>
            <person name="Bowen J."/>
            <person name="Foster T."/>
            <person name="Erridge Z."/>
            <person name="Tiffin H."/>
            <person name="Waite C."/>
            <person name="Davies K."/>
            <person name="Grierson E."/>
            <person name="Laing W."/>
            <person name="Kirk R."/>
            <person name="Chen X."/>
            <person name="Wood M."/>
            <person name="Montefiori M."/>
            <person name="Brummell D."/>
            <person name="Schwinn K."/>
            <person name="Catanach A."/>
            <person name="Fullerton C."/>
            <person name="Li D."/>
            <person name="Meiyalaghan S."/>
            <person name="Nieuwenhuizen N."/>
            <person name="Read N."/>
            <person name="Prakash R."/>
            <person name="Hunter D."/>
            <person name="Zhang H."/>
            <person name="Mckenzie M."/>
            <person name="Knabel M."/>
            <person name="Harris A."/>
            <person name="Allan A."/>
            <person name="Chen A."/>
            <person name="Janssen B."/>
            <person name="Plunkett B."/>
            <person name="Dwamena C."/>
            <person name="Voogd C."/>
            <person name="Leif D."/>
            <person name="Lafferty D."/>
            <person name="Souleyre E."/>
            <person name="Varkonyi-Gasic E."/>
            <person name="Gambi F."/>
            <person name="Hanley J."/>
            <person name="Yao J.-L."/>
            <person name="Cheung J."/>
            <person name="David K."/>
            <person name="Warren B."/>
            <person name="Marsh K."/>
            <person name="Snowden K."/>
            <person name="Lin-Wang K."/>
            <person name="Brian L."/>
            <person name="Martinez-Sanchez M."/>
            <person name="Wang M."/>
            <person name="Ileperuma N."/>
            <person name="Macnee N."/>
            <person name="Campin R."/>
            <person name="Mcatee P."/>
            <person name="Drummond R."/>
            <person name="Espley R."/>
            <person name="Ireland H."/>
            <person name="Wu R."/>
            <person name="Atkinson R."/>
            <person name="Karunairetnam S."/>
            <person name="Bulley S."/>
            <person name="Chunkath S."/>
            <person name="Hanley Z."/>
            <person name="Storey R."/>
            <person name="Thrimawithana A."/>
            <person name="Thomson S."/>
            <person name="David C."/>
            <person name="Testolin R."/>
        </authorList>
    </citation>
    <scope>NUCLEOTIDE SEQUENCE [LARGE SCALE GENOMIC DNA]</scope>
    <source>
        <strain evidence="2">cv. Red5</strain>
        <tissue evidence="1">Young leaf</tissue>
    </source>
</reference>